<dbReference type="GO" id="GO:0005737">
    <property type="term" value="C:cytoplasm"/>
    <property type="evidence" value="ECO:0007669"/>
    <property type="project" value="UniProtKB-SubCell"/>
</dbReference>
<comment type="similarity">
    <text evidence="7">Belongs to the gamma-glutamyl phosphate reductase family.</text>
</comment>
<name>B5CMA2_9FIRM</name>
<dbReference type="HAMAP" id="MF_00412">
    <property type="entry name" value="ProA"/>
    <property type="match status" value="1"/>
</dbReference>
<dbReference type="InterPro" id="IPR012134">
    <property type="entry name" value="Glu-5-SA_DH"/>
</dbReference>
<organism evidence="9 10">
    <name type="scientific">[Ruminococcus] lactaris ATCC 29176</name>
    <dbReference type="NCBI Taxonomy" id="471875"/>
    <lineage>
        <taxon>Bacteria</taxon>
        <taxon>Bacillati</taxon>
        <taxon>Bacillota</taxon>
        <taxon>Clostridia</taxon>
        <taxon>Lachnospirales</taxon>
        <taxon>Lachnospiraceae</taxon>
        <taxon>Mediterraneibacter</taxon>
    </lineage>
</organism>
<comment type="pathway">
    <text evidence="1 7">Amino-acid biosynthesis; L-proline biosynthesis; L-glutamate 5-semialdehyde from L-glutamate: step 2/2.</text>
</comment>
<evidence type="ECO:0000256" key="4">
    <source>
        <dbReference type="ARBA" id="ARBA00022857"/>
    </source>
</evidence>
<proteinExistence type="inferred from homology"/>
<evidence type="ECO:0000256" key="3">
    <source>
        <dbReference type="ARBA" id="ARBA00022650"/>
    </source>
</evidence>
<protein>
    <recommendedName>
        <fullName evidence="7">Gamma-glutamyl phosphate reductase</fullName>
        <shortName evidence="7">GPR</shortName>
        <ecNumber evidence="7">1.2.1.41</ecNumber>
    </recommendedName>
    <alternativeName>
        <fullName evidence="7">Glutamate-5-semialdehyde dehydrogenase</fullName>
    </alternativeName>
    <alternativeName>
        <fullName evidence="7">Glutamyl-gamma-semialdehyde dehydrogenase</fullName>
        <shortName evidence="7">GSA dehydrogenase</shortName>
    </alternativeName>
</protein>
<dbReference type="InterPro" id="IPR016162">
    <property type="entry name" value="Ald_DH_N"/>
</dbReference>
<evidence type="ECO:0000313" key="10">
    <source>
        <dbReference type="Proteomes" id="UP000003254"/>
    </source>
</evidence>
<evidence type="ECO:0000256" key="6">
    <source>
        <dbReference type="ARBA" id="ARBA00049024"/>
    </source>
</evidence>
<dbReference type="EC" id="1.2.1.41" evidence="7"/>
<gene>
    <name evidence="7 9" type="primary">proA</name>
    <name evidence="9" type="ORF">RUMLAC_00577</name>
</gene>
<dbReference type="SUPFAM" id="SSF53720">
    <property type="entry name" value="ALDH-like"/>
    <property type="match status" value="1"/>
</dbReference>
<dbReference type="FunFam" id="3.40.309.10:FF:000006">
    <property type="entry name" value="Gamma-glutamyl phosphate reductase"/>
    <property type="match status" value="1"/>
</dbReference>
<reference evidence="9 10" key="2">
    <citation type="submission" date="2008-08" db="EMBL/GenBank/DDBJ databases">
        <authorList>
            <person name="Fulton L."/>
            <person name="Clifton S."/>
            <person name="Fulton B."/>
            <person name="Xu J."/>
            <person name="Minx P."/>
            <person name="Pepin K.H."/>
            <person name="Johnson M."/>
            <person name="Bhonagiri V."/>
            <person name="Nash W.E."/>
            <person name="Mardis E.R."/>
            <person name="Wilson R.K."/>
        </authorList>
    </citation>
    <scope>NUCLEOTIDE SEQUENCE [LARGE SCALE GENOMIC DNA]</scope>
    <source>
        <strain evidence="9 10">ATCC 29176</strain>
    </source>
</reference>
<dbReference type="EMBL" id="ABOU02000018">
    <property type="protein sequence ID" value="EDY33612.1"/>
    <property type="molecule type" value="Genomic_DNA"/>
</dbReference>
<evidence type="ECO:0000256" key="2">
    <source>
        <dbReference type="ARBA" id="ARBA00022605"/>
    </source>
</evidence>
<evidence type="ECO:0000256" key="5">
    <source>
        <dbReference type="ARBA" id="ARBA00023002"/>
    </source>
</evidence>
<dbReference type="eggNOG" id="COG0014">
    <property type="taxonomic scope" value="Bacteria"/>
</dbReference>
<evidence type="ECO:0000256" key="1">
    <source>
        <dbReference type="ARBA" id="ARBA00004985"/>
    </source>
</evidence>
<dbReference type="GO" id="GO:0050661">
    <property type="term" value="F:NADP binding"/>
    <property type="evidence" value="ECO:0007669"/>
    <property type="project" value="InterPro"/>
</dbReference>
<keyword evidence="10" id="KW-1185">Reference proteome</keyword>
<dbReference type="Pfam" id="PF00171">
    <property type="entry name" value="Aldedh"/>
    <property type="match status" value="2"/>
</dbReference>
<sequence>MRLQTGSRYDKIGFNQKLKGDGMMESYMQMLAKRSKDASRSAAKLGTADKNRGLLAVADELVAEQQLILDANAKDIEAAKKKGVKQSLIDRLELSERRIADMAEGLRQIAALDDPVGEVLSMKTRPNGLRIGQKRVPLGVVGIIYESRPNVTADAFGLCFKTGNSVILRGGSDAIYSNQAIVHAVKDGLRKEKLNQDLIILVEDTDRKVVNEMMKMHGWIDVLIPRGGAGLIANVVANSTVPVIETGTGNCHIYVDESADIRMAAEIIENAKTQRMGVCNACESLVIHSGILSKAMPEIVKKLKAHNVEIRGDERACTVSKEIIPASEEDWGTEYLDAVISVKTVDSLREAIDHINRYNTGHSESIITKDYANALQFQDEIDAAAVYVNASTRFTDGFEFGFGAEIGISTQKLHARGPMGLNALTTTKYIIFGNGQIRK</sequence>
<dbReference type="InterPro" id="IPR020593">
    <property type="entry name" value="G-glutamylP_reductase_CS"/>
</dbReference>
<dbReference type="Proteomes" id="UP000003254">
    <property type="component" value="Unassembled WGS sequence"/>
</dbReference>
<keyword evidence="5 7" id="KW-0560">Oxidoreductase</keyword>
<reference evidence="9 10" key="1">
    <citation type="submission" date="2008-08" db="EMBL/GenBank/DDBJ databases">
        <title>Draft genome sequence of Ruminococcus lactaris ATCC 29176.</title>
        <authorList>
            <person name="Sudarsanam P."/>
            <person name="Ley R."/>
            <person name="Guruge J."/>
            <person name="Turnbaugh P.J."/>
            <person name="Mahowald M."/>
            <person name="Liep D."/>
            <person name="Gordon J."/>
        </authorList>
    </citation>
    <scope>NUCLEOTIDE SEQUENCE [LARGE SCALE GENOMIC DNA]</scope>
    <source>
        <strain evidence="9 10">ATCC 29176</strain>
    </source>
</reference>
<dbReference type="Gene3D" id="3.40.605.10">
    <property type="entry name" value="Aldehyde Dehydrogenase, Chain A, domain 1"/>
    <property type="match status" value="1"/>
</dbReference>
<keyword evidence="4 7" id="KW-0521">NADP</keyword>
<dbReference type="InterPro" id="IPR016163">
    <property type="entry name" value="Ald_DH_C"/>
</dbReference>
<dbReference type="PANTHER" id="PTHR11063">
    <property type="entry name" value="GLUTAMATE SEMIALDEHYDE DEHYDROGENASE"/>
    <property type="match status" value="1"/>
</dbReference>
<keyword evidence="2 7" id="KW-0028">Amino-acid biosynthesis</keyword>
<comment type="function">
    <text evidence="7">Catalyzes the NADPH-dependent reduction of L-glutamate 5-phosphate into L-glutamate 5-semialdehyde and phosphate. The product spontaneously undergoes cyclization to form 1-pyrroline-5-carboxylate.</text>
</comment>
<dbReference type="InterPro" id="IPR016161">
    <property type="entry name" value="Ald_DH/histidinol_DH"/>
</dbReference>
<keyword evidence="7" id="KW-0963">Cytoplasm</keyword>
<dbReference type="InterPro" id="IPR015590">
    <property type="entry name" value="Aldehyde_DH_dom"/>
</dbReference>
<accession>B5CMA2</accession>
<dbReference type="HOGENOM" id="CLU_030231_0_0_9"/>
<evidence type="ECO:0000256" key="7">
    <source>
        <dbReference type="HAMAP-Rule" id="MF_00412"/>
    </source>
</evidence>
<dbReference type="PIRSF" id="PIRSF000151">
    <property type="entry name" value="GPR"/>
    <property type="match status" value="1"/>
</dbReference>
<dbReference type="NCBIfam" id="NF001221">
    <property type="entry name" value="PRK00197.1"/>
    <property type="match status" value="1"/>
</dbReference>
<dbReference type="Gene3D" id="3.40.309.10">
    <property type="entry name" value="Aldehyde Dehydrogenase, Chain A, domain 2"/>
    <property type="match status" value="1"/>
</dbReference>
<dbReference type="CDD" id="cd07079">
    <property type="entry name" value="ALDH_F18-19_ProA-GPR"/>
    <property type="match status" value="1"/>
</dbReference>
<evidence type="ECO:0000259" key="8">
    <source>
        <dbReference type="Pfam" id="PF00171"/>
    </source>
</evidence>
<keyword evidence="3 7" id="KW-0641">Proline biosynthesis</keyword>
<evidence type="ECO:0000313" key="9">
    <source>
        <dbReference type="EMBL" id="EDY33612.1"/>
    </source>
</evidence>
<dbReference type="GO" id="GO:0055129">
    <property type="term" value="P:L-proline biosynthetic process"/>
    <property type="evidence" value="ECO:0007669"/>
    <property type="project" value="UniProtKB-UniRule"/>
</dbReference>
<dbReference type="UniPathway" id="UPA00098">
    <property type="reaction ID" value="UER00360"/>
</dbReference>
<dbReference type="PROSITE" id="PS01223">
    <property type="entry name" value="PROA"/>
    <property type="match status" value="1"/>
</dbReference>
<dbReference type="InterPro" id="IPR000965">
    <property type="entry name" value="GPR_dom"/>
</dbReference>
<dbReference type="GO" id="GO:0004350">
    <property type="term" value="F:glutamate-5-semialdehyde dehydrogenase activity"/>
    <property type="evidence" value="ECO:0007669"/>
    <property type="project" value="UniProtKB-UniRule"/>
</dbReference>
<comment type="caution">
    <text evidence="9">The sequence shown here is derived from an EMBL/GenBank/DDBJ whole genome shotgun (WGS) entry which is preliminary data.</text>
</comment>
<comment type="subcellular location">
    <subcellularLocation>
        <location evidence="7">Cytoplasm</location>
    </subcellularLocation>
</comment>
<comment type="catalytic activity">
    <reaction evidence="6 7">
        <text>L-glutamate 5-semialdehyde + phosphate + NADP(+) = L-glutamyl 5-phosphate + NADPH + H(+)</text>
        <dbReference type="Rhea" id="RHEA:19541"/>
        <dbReference type="ChEBI" id="CHEBI:15378"/>
        <dbReference type="ChEBI" id="CHEBI:43474"/>
        <dbReference type="ChEBI" id="CHEBI:57783"/>
        <dbReference type="ChEBI" id="CHEBI:58066"/>
        <dbReference type="ChEBI" id="CHEBI:58274"/>
        <dbReference type="ChEBI" id="CHEBI:58349"/>
        <dbReference type="EC" id="1.2.1.41"/>
    </reaction>
</comment>
<dbReference type="AlphaFoldDB" id="B5CMA2"/>
<feature type="domain" description="Aldehyde dehydrogenase" evidence="8">
    <location>
        <begin position="33"/>
        <end position="309"/>
    </location>
</feature>
<dbReference type="PANTHER" id="PTHR11063:SF8">
    <property type="entry name" value="DELTA-1-PYRROLINE-5-CARBOXYLATE SYNTHASE"/>
    <property type="match status" value="1"/>
</dbReference>
<dbReference type="NCBIfam" id="TIGR00407">
    <property type="entry name" value="proA"/>
    <property type="match status" value="1"/>
</dbReference>
<feature type="domain" description="Aldehyde dehydrogenase" evidence="8">
    <location>
        <begin position="334"/>
        <end position="401"/>
    </location>
</feature>